<comment type="caution">
    <text evidence="2">The sequence shown here is derived from an EMBL/GenBank/DDBJ whole genome shotgun (WGS) entry which is preliminary data.</text>
</comment>
<reference evidence="2 3" key="1">
    <citation type="journal article" date="2024" name="Insects">
        <title>An Improved Chromosome-Level Genome Assembly of the Firefly Pyrocoelia pectoralis.</title>
        <authorList>
            <person name="Fu X."/>
            <person name="Meyer-Rochow V.B."/>
            <person name="Ballantyne L."/>
            <person name="Zhu X."/>
        </authorList>
    </citation>
    <scope>NUCLEOTIDE SEQUENCE [LARGE SCALE GENOMIC DNA]</scope>
    <source>
        <strain evidence="2">XCY_ONT2</strain>
    </source>
</reference>
<evidence type="ECO:0000313" key="2">
    <source>
        <dbReference type="EMBL" id="KAK5650577.1"/>
    </source>
</evidence>
<sequence>MRLLHLYKPPPPYPSNRINSNSTPDLAGLTQQTNPQISYINNIVSGSSPDLVSNGNVINQQYLKQYGQALYPQQQTHPVHRSHSYLPPPQGRPQAVIVDNPNVTKHIKKVYDEHGNIIYCMPANMKQILQENKLPSTGFVVTRNQNAVVTHVQDLSNSWEPIYENIPLPWQNDDGEMRSRTQSIQSAPEISQILNHTLINNMTANVQHSNDKSNRENLYANINRSGNSNKSSKMI</sequence>
<evidence type="ECO:0000256" key="1">
    <source>
        <dbReference type="SAM" id="MobiDB-lite"/>
    </source>
</evidence>
<evidence type="ECO:0000313" key="3">
    <source>
        <dbReference type="Proteomes" id="UP001329430"/>
    </source>
</evidence>
<accession>A0AAN7VL00</accession>
<organism evidence="2 3">
    <name type="scientific">Pyrocoelia pectoralis</name>
    <dbReference type="NCBI Taxonomy" id="417401"/>
    <lineage>
        <taxon>Eukaryota</taxon>
        <taxon>Metazoa</taxon>
        <taxon>Ecdysozoa</taxon>
        <taxon>Arthropoda</taxon>
        <taxon>Hexapoda</taxon>
        <taxon>Insecta</taxon>
        <taxon>Pterygota</taxon>
        <taxon>Neoptera</taxon>
        <taxon>Endopterygota</taxon>
        <taxon>Coleoptera</taxon>
        <taxon>Polyphaga</taxon>
        <taxon>Elateriformia</taxon>
        <taxon>Elateroidea</taxon>
        <taxon>Lampyridae</taxon>
        <taxon>Lampyrinae</taxon>
        <taxon>Pyrocoelia</taxon>
    </lineage>
</organism>
<proteinExistence type="predicted"/>
<name>A0AAN7VL00_9COLE</name>
<feature type="region of interest" description="Disordered" evidence="1">
    <location>
        <begin position="1"/>
        <end position="25"/>
    </location>
</feature>
<dbReference type="Proteomes" id="UP001329430">
    <property type="component" value="Chromosome 1"/>
</dbReference>
<protein>
    <submittedName>
        <fullName evidence="2">Uncharacterized protein</fullName>
    </submittedName>
</protein>
<dbReference type="AlphaFoldDB" id="A0AAN7VL00"/>
<gene>
    <name evidence="2" type="ORF">RI129_001606</name>
</gene>
<dbReference type="EMBL" id="JAVRBK010000001">
    <property type="protein sequence ID" value="KAK5650577.1"/>
    <property type="molecule type" value="Genomic_DNA"/>
</dbReference>
<keyword evidence="3" id="KW-1185">Reference proteome</keyword>